<protein>
    <recommendedName>
        <fullName evidence="13">Undecaprenyldiphospho-muramoylpentapeptide beta-N-acetylglucosaminyltransferase</fullName>
    </recommendedName>
</protein>
<keyword evidence="8" id="KW-0131">Cell cycle</keyword>
<evidence type="ECO:0000256" key="1">
    <source>
        <dbReference type="ARBA" id="ARBA00022475"/>
    </source>
</evidence>
<evidence type="ECO:0000259" key="10">
    <source>
        <dbReference type="Pfam" id="PF03033"/>
    </source>
</evidence>
<evidence type="ECO:0000256" key="6">
    <source>
        <dbReference type="ARBA" id="ARBA00022984"/>
    </source>
</evidence>
<dbReference type="PANTHER" id="PTHR21015">
    <property type="entry name" value="UDP-N-ACETYLGLUCOSAMINE--N-ACETYLMURAMYL-(PENTAPEPTIDE) PYROPHOSPHORYL-UNDECAPRENOL N-ACETYLGLUCOSAMINE TRANSFERASE 1"/>
    <property type="match status" value="1"/>
</dbReference>
<keyword evidence="9" id="KW-0961">Cell wall biogenesis/degradation</keyword>
<keyword evidence="5" id="KW-0133">Cell shape</keyword>
<evidence type="ECO:0000256" key="2">
    <source>
        <dbReference type="ARBA" id="ARBA00022618"/>
    </source>
</evidence>
<sequence length="444" mass="48095">MAALSHSSLTPNFSNLQNYTSLPLPTFTALTFPPKPRNLRIICCLTINQTNNQNANAKNETGGDLRVIFAAGGTGGHIYPAVAIADELKIINPNTHILFIGTPTGMESTAIPSAGYDFASIPAAPLARPLLSPQNVFVLPYRLIKSVIESWRHLRHFDPHIVVGTGGYVSFPICIAAALKGLKLVIQEQNSVPGIANWVLSYFADKVFVAFNSTVECFPRNKCVVCGNPVRLSLKQYVSKAVARMHFFPKSAKTEDSEAKVVLVLGGSLGANAVNIALLNLYYQMLLERKNLFIIWQTGVEAFDEMESLVKNHSRLILTPFLHSMDLAYAAADLIVSRAGAMTCYEILATGKPSILIPSPNVAEGHQFKNASLMADLAGSRVITEDELDSTTLGTAIEEILGNESLMAEMSDRALKAAKSDASAEIAQHILSLVKLSTAKEKQK</sequence>
<dbReference type="SUPFAM" id="SSF53756">
    <property type="entry name" value="UDP-Glycosyltransferase/glycogen phosphorylase"/>
    <property type="match status" value="1"/>
</dbReference>
<reference evidence="12" key="1">
    <citation type="submission" date="2019-08" db="EMBL/GenBank/DDBJ databases">
        <title>Reference gene set and small RNA set construction with multiple tissues from Davidia involucrata Baill.</title>
        <authorList>
            <person name="Yang H."/>
            <person name="Zhou C."/>
            <person name="Li G."/>
            <person name="Wang J."/>
            <person name="Gao P."/>
            <person name="Wang M."/>
            <person name="Wang R."/>
            <person name="Zhao Y."/>
        </authorList>
    </citation>
    <scope>NUCLEOTIDE SEQUENCE</scope>
    <source>
        <tissue evidence="12">Mixed with DoveR01_LX</tissue>
    </source>
</reference>
<dbReference type="GO" id="GO:0071555">
    <property type="term" value="P:cell wall organization"/>
    <property type="evidence" value="ECO:0007669"/>
    <property type="project" value="UniProtKB-KW"/>
</dbReference>
<dbReference type="GO" id="GO:0005975">
    <property type="term" value="P:carbohydrate metabolic process"/>
    <property type="evidence" value="ECO:0007669"/>
    <property type="project" value="InterPro"/>
</dbReference>
<keyword evidence="1" id="KW-1003">Cell membrane</keyword>
<evidence type="ECO:0000256" key="5">
    <source>
        <dbReference type="ARBA" id="ARBA00022960"/>
    </source>
</evidence>
<name>A0A5B7C0X4_DAVIN</name>
<dbReference type="Pfam" id="PF04101">
    <property type="entry name" value="Glyco_tran_28_C"/>
    <property type="match status" value="1"/>
</dbReference>
<keyword evidence="3" id="KW-0328">Glycosyltransferase</keyword>
<dbReference type="GO" id="GO:0051301">
    <property type="term" value="P:cell division"/>
    <property type="evidence" value="ECO:0007669"/>
    <property type="project" value="UniProtKB-KW"/>
</dbReference>
<dbReference type="GO" id="GO:0008360">
    <property type="term" value="P:regulation of cell shape"/>
    <property type="evidence" value="ECO:0007669"/>
    <property type="project" value="UniProtKB-KW"/>
</dbReference>
<dbReference type="EMBL" id="GHES01044260">
    <property type="protein sequence ID" value="MPA74819.1"/>
    <property type="molecule type" value="Transcribed_RNA"/>
</dbReference>
<evidence type="ECO:0000313" key="12">
    <source>
        <dbReference type="EMBL" id="MPA74819.1"/>
    </source>
</evidence>
<evidence type="ECO:0000256" key="4">
    <source>
        <dbReference type="ARBA" id="ARBA00022679"/>
    </source>
</evidence>
<feature type="domain" description="Glycosyltransferase family 28 N-terminal" evidence="10">
    <location>
        <begin position="67"/>
        <end position="208"/>
    </location>
</feature>
<gene>
    <name evidence="12" type="ORF">Din_044260</name>
</gene>
<feature type="domain" description="Glycosyl transferase family 28 C-terminal" evidence="11">
    <location>
        <begin position="261"/>
        <end position="424"/>
    </location>
</feature>
<evidence type="ECO:0008006" key="13">
    <source>
        <dbReference type="Google" id="ProtNLM"/>
    </source>
</evidence>
<dbReference type="AlphaFoldDB" id="A0A5B7C0X4"/>
<dbReference type="NCBIfam" id="TIGR01133">
    <property type="entry name" value="murG"/>
    <property type="match status" value="1"/>
</dbReference>
<keyword evidence="6" id="KW-0573">Peptidoglycan synthesis</keyword>
<evidence type="ECO:0000259" key="11">
    <source>
        <dbReference type="Pfam" id="PF04101"/>
    </source>
</evidence>
<dbReference type="InterPro" id="IPR007235">
    <property type="entry name" value="Glyco_trans_28_C"/>
</dbReference>
<keyword evidence="4" id="KW-0808">Transferase</keyword>
<evidence type="ECO:0000256" key="7">
    <source>
        <dbReference type="ARBA" id="ARBA00023136"/>
    </source>
</evidence>
<dbReference type="Pfam" id="PF03033">
    <property type="entry name" value="Glyco_transf_28"/>
    <property type="match status" value="1"/>
</dbReference>
<dbReference type="InterPro" id="IPR006009">
    <property type="entry name" value="GlcNAc_MurG"/>
</dbReference>
<dbReference type="CDD" id="cd03785">
    <property type="entry name" value="GT28_MurG"/>
    <property type="match status" value="1"/>
</dbReference>
<evidence type="ECO:0000256" key="9">
    <source>
        <dbReference type="ARBA" id="ARBA00023316"/>
    </source>
</evidence>
<evidence type="ECO:0000256" key="8">
    <source>
        <dbReference type="ARBA" id="ARBA00023306"/>
    </source>
</evidence>
<dbReference type="GO" id="GO:0050511">
    <property type="term" value="F:undecaprenyldiphospho-muramoylpentapeptide beta-N-acetylglucosaminyltransferase activity"/>
    <property type="evidence" value="ECO:0007669"/>
    <property type="project" value="InterPro"/>
</dbReference>
<organism evidence="12">
    <name type="scientific">Davidia involucrata</name>
    <name type="common">Dove tree</name>
    <dbReference type="NCBI Taxonomy" id="16924"/>
    <lineage>
        <taxon>Eukaryota</taxon>
        <taxon>Viridiplantae</taxon>
        <taxon>Streptophyta</taxon>
        <taxon>Embryophyta</taxon>
        <taxon>Tracheophyta</taxon>
        <taxon>Spermatophyta</taxon>
        <taxon>Magnoliopsida</taxon>
        <taxon>eudicotyledons</taxon>
        <taxon>Gunneridae</taxon>
        <taxon>Pentapetalae</taxon>
        <taxon>asterids</taxon>
        <taxon>Cornales</taxon>
        <taxon>Nyssaceae</taxon>
        <taxon>Davidia</taxon>
    </lineage>
</organism>
<keyword evidence="2" id="KW-0132">Cell division</keyword>
<dbReference type="InterPro" id="IPR004276">
    <property type="entry name" value="GlycoTrans_28_N"/>
</dbReference>
<accession>A0A5B7C0X4</accession>
<dbReference type="PANTHER" id="PTHR21015:SF22">
    <property type="entry name" value="GLYCOSYLTRANSFERASE"/>
    <property type="match status" value="1"/>
</dbReference>
<proteinExistence type="inferred from homology"/>
<evidence type="ECO:0000256" key="3">
    <source>
        <dbReference type="ARBA" id="ARBA00022676"/>
    </source>
</evidence>
<dbReference type="HAMAP" id="MF_00033">
    <property type="entry name" value="MurG"/>
    <property type="match status" value="1"/>
</dbReference>
<keyword evidence="7" id="KW-0472">Membrane</keyword>
<dbReference type="Gene3D" id="3.40.50.2000">
    <property type="entry name" value="Glycogen Phosphorylase B"/>
    <property type="match status" value="2"/>
</dbReference>